<evidence type="ECO:0000313" key="3">
    <source>
        <dbReference type="Proteomes" id="UP000719267"/>
    </source>
</evidence>
<comment type="caution">
    <text evidence="2">The sequence shown here is derived from an EMBL/GenBank/DDBJ whole genome shotgun (WGS) entry which is preliminary data.</text>
</comment>
<dbReference type="RefSeq" id="WP_219038669.1">
    <property type="nucleotide sequence ID" value="NZ_JAHWDF010000001.1"/>
</dbReference>
<feature type="signal peptide" evidence="1">
    <location>
        <begin position="1"/>
        <end position="22"/>
    </location>
</feature>
<sequence length="103" mass="11704">MKKFTTVLAVIFTIFIGTSVNAQKKTEQNVEFEFRKDKVIYQPVDVSQLPQPVISAVKNDFSAEVISAQVNQYEEFKLQIRTTEATTRTVYANAEGAWIKPTE</sequence>
<dbReference type="EMBL" id="JAHWDF010000001">
    <property type="protein sequence ID" value="MBW2960386.1"/>
    <property type="molecule type" value="Genomic_DNA"/>
</dbReference>
<dbReference type="Proteomes" id="UP000719267">
    <property type="component" value="Unassembled WGS sequence"/>
</dbReference>
<name>A0ABS6VYP4_9FLAO</name>
<proteinExistence type="predicted"/>
<feature type="chain" id="PRO_5047330732" description="DUF4968 domain-containing protein" evidence="1">
    <location>
        <begin position="23"/>
        <end position="103"/>
    </location>
</feature>
<gene>
    <name evidence="2" type="ORF">KW502_01050</name>
</gene>
<protein>
    <recommendedName>
        <fullName evidence="4">DUF4968 domain-containing protein</fullName>
    </recommendedName>
</protein>
<accession>A0ABS6VYP4</accession>
<organism evidence="2 3">
    <name type="scientific">Mesonia aestuariivivens</name>
    <dbReference type="NCBI Taxonomy" id="2796128"/>
    <lineage>
        <taxon>Bacteria</taxon>
        <taxon>Pseudomonadati</taxon>
        <taxon>Bacteroidota</taxon>
        <taxon>Flavobacteriia</taxon>
        <taxon>Flavobacteriales</taxon>
        <taxon>Flavobacteriaceae</taxon>
        <taxon>Mesonia</taxon>
    </lineage>
</organism>
<evidence type="ECO:0000313" key="2">
    <source>
        <dbReference type="EMBL" id="MBW2960386.1"/>
    </source>
</evidence>
<evidence type="ECO:0000256" key="1">
    <source>
        <dbReference type="SAM" id="SignalP"/>
    </source>
</evidence>
<keyword evidence="1" id="KW-0732">Signal</keyword>
<keyword evidence="3" id="KW-1185">Reference proteome</keyword>
<evidence type="ECO:0008006" key="4">
    <source>
        <dbReference type="Google" id="ProtNLM"/>
    </source>
</evidence>
<reference evidence="2 3" key="1">
    <citation type="submission" date="2021-07" db="EMBL/GenBank/DDBJ databases">
        <title>Mesonia aestuariivivens sp. nov., isolated from a tidal flat.</title>
        <authorList>
            <person name="Kim Y.-O."/>
            <person name="Yoon J.-H."/>
        </authorList>
    </citation>
    <scope>NUCLEOTIDE SEQUENCE [LARGE SCALE GENOMIC DNA]</scope>
    <source>
        <strain evidence="2 3">JHPTF-M18</strain>
    </source>
</reference>